<gene>
    <name evidence="3" type="ORF">CB5_LOCUS12659</name>
</gene>
<evidence type="ECO:0000313" key="3">
    <source>
        <dbReference type="EMBL" id="CAD1829448.1"/>
    </source>
</evidence>
<feature type="domain" description="Integrase catalytic" evidence="2">
    <location>
        <begin position="42"/>
        <end position="215"/>
    </location>
</feature>
<dbReference type="InterPro" id="IPR036397">
    <property type="entry name" value="RNaseH_sf"/>
</dbReference>
<dbReference type="Gene3D" id="3.30.420.10">
    <property type="entry name" value="Ribonuclease H-like superfamily/Ribonuclease H"/>
    <property type="match status" value="1"/>
</dbReference>
<dbReference type="GO" id="GO:0003676">
    <property type="term" value="F:nucleic acid binding"/>
    <property type="evidence" value="ECO:0007669"/>
    <property type="project" value="InterPro"/>
</dbReference>
<dbReference type="PROSITE" id="PS50994">
    <property type="entry name" value="INTEGRASE"/>
    <property type="match status" value="1"/>
</dbReference>
<dbReference type="PANTHER" id="PTHR45835:SF99">
    <property type="entry name" value="CHROMO DOMAIN-CONTAINING PROTEIN-RELATED"/>
    <property type="match status" value="1"/>
</dbReference>
<accession>A0A6V7PFU8</accession>
<proteinExistence type="predicted"/>
<protein>
    <recommendedName>
        <fullName evidence="2">Integrase catalytic domain-containing protein</fullName>
    </recommendedName>
</protein>
<evidence type="ECO:0000259" key="2">
    <source>
        <dbReference type="PROSITE" id="PS50994"/>
    </source>
</evidence>
<dbReference type="SUPFAM" id="SSF53098">
    <property type="entry name" value="Ribonuclease H-like"/>
    <property type="match status" value="1"/>
</dbReference>
<organism evidence="3">
    <name type="scientific">Ananas comosus var. bracteatus</name>
    <name type="common">red pineapple</name>
    <dbReference type="NCBI Taxonomy" id="296719"/>
    <lineage>
        <taxon>Eukaryota</taxon>
        <taxon>Viridiplantae</taxon>
        <taxon>Streptophyta</taxon>
        <taxon>Embryophyta</taxon>
        <taxon>Tracheophyta</taxon>
        <taxon>Spermatophyta</taxon>
        <taxon>Magnoliopsida</taxon>
        <taxon>Liliopsida</taxon>
        <taxon>Poales</taxon>
        <taxon>Bromeliaceae</taxon>
        <taxon>Bromelioideae</taxon>
        <taxon>Ananas</taxon>
    </lineage>
</organism>
<dbReference type="InterPro" id="IPR001584">
    <property type="entry name" value="Integrase_cat-core"/>
</dbReference>
<dbReference type="GO" id="GO:0015074">
    <property type="term" value="P:DNA integration"/>
    <property type="evidence" value="ECO:0007669"/>
    <property type="project" value="InterPro"/>
</dbReference>
<dbReference type="EMBL" id="LR862147">
    <property type="protein sequence ID" value="CAD1829448.1"/>
    <property type="molecule type" value="Genomic_DNA"/>
</dbReference>
<sequence>MQWERLIPRVGMLTTTGPLGTAQAELPIGRSYRIGTLTFGGSGHSPSRLPLGPGRDSLPQSQAGHDAIWVVVDRLTKSAHFLPIYTTWSGDKLAQVYLDEVVRLHGVPVSIVSDRDPWFTFHFWKSLQDALGMRLDFSTAFHPQSDGQSERTIQILEDMLRACVLDYSGGWHEYLPMAEFAYNNSYQESIVMALFEALSRSGTQRKPARRVSRPAVGLKHTRRLK</sequence>
<dbReference type="PANTHER" id="PTHR45835">
    <property type="entry name" value="YALI0A06105P"/>
    <property type="match status" value="1"/>
</dbReference>
<dbReference type="InterPro" id="IPR012337">
    <property type="entry name" value="RNaseH-like_sf"/>
</dbReference>
<reference evidence="3" key="1">
    <citation type="submission" date="2020-07" db="EMBL/GenBank/DDBJ databases">
        <authorList>
            <person name="Lin J."/>
        </authorList>
    </citation>
    <scope>NUCLEOTIDE SEQUENCE</scope>
</reference>
<feature type="region of interest" description="Disordered" evidence="1">
    <location>
        <begin position="205"/>
        <end position="225"/>
    </location>
</feature>
<name>A0A6V7PFU8_ANACO</name>
<evidence type="ECO:0000256" key="1">
    <source>
        <dbReference type="SAM" id="MobiDB-lite"/>
    </source>
</evidence>
<dbReference type="AlphaFoldDB" id="A0A6V7PFU8"/>